<comment type="caution">
    <text evidence="2">The sequence shown here is derived from an EMBL/GenBank/DDBJ whole genome shotgun (WGS) entry which is preliminary data.</text>
</comment>
<evidence type="ECO:0000256" key="1">
    <source>
        <dbReference type="SAM" id="MobiDB-lite"/>
    </source>
</evidence>
<accession>A0ABQ8FJY3</accession>
<dbReference type="EMBL" id="JAFCIX010000063">
    <property type="protein sequence ID" value="KAH6599591.1"/>
    <property type="molecule type" value="Genomic_DNA"/>
</dbReference>
<reference evidence="2 3" key="1">
    <citation type="submission" date="2021-02" db="EMBL/GenBank/DDBJ databases">
        <title>Variation within the Batrachochytrium salamandrivorans European outbreak.</title>
        <authorList>
            <person name="Kelly M."/>
            <person name="Pasmans F."/>
            <person name="Shea T.P."/>
            <person name="Munoz J.F."/>
            <person name="Carranza S."/>
            <person name="Cuomo C.A."/>
            <person name="Martel A."/>
        </authorList>
    </citation>
    <scope>NUCLEOTIDE SEQUENCE [LARGE SCALE GENOMIC DNA]</scope>
    <source>
        <strain evidence="2 3">AMFP18/2</strain>
    </source>
</reference>
<evidence type="ECO:0000313" key="2">
    <source>
        <dbReference type="EMBL" id="KAH6599591.1"/>
    </source>
</evidence>
<dbReference type="InterPro" id="IPR019188">
    <property type="entry name" value="SNAPC1"/>
</dbReference>
<evidence type="ECO:0008006" key="4">
    <source>
        <dbReference type="Google" id="ProtNLM"/>
    </source>
</evidence>
<dbReference type="Pfam" id="PF09808">
    <property type="entry name" value="SNAPC1"/>
    <property type="match status" value="1"/>
</dbReference>
<feature type="region of interest" description="Disordered" evidence="1">
    <location>
        <begin position="28"/>
        <end position="65"/>
    </location>
</feature>
<keyword evidence="3" id="KW-1185">Reference proteome</keyword>
<dbReference type="PANTHER" id="PTHR15131:SF3">
    <property type="entry name" value="SNRNA-ACTIVATING PROTEIN COMPLEX SUBUNIT 1"/>
    <property type="match status" value="1"/>
</dbReference>
<sequence>MTRSGTQAIAAATPRRRNRRMGALFRVGLGRGARPGRPRKDSHLTLDHGQPILGSQSDGGAHGRSLSTKDMQELAITDDICTLVSAFSKRQSKLLVDFREEWLALGFSRIHSIDSSSESYETLMSCFYGALLELLDADLSQFKVAAISFALYALYFSRPLNKPVALIRLSPRQLKLVLAAQRSCSENNIPEAAAAITHLLESDAFMIVPYDIKVCGPLLSYSKSPISKQNTREIPVAPHTLCIRELVQDAFIKKSKILPNLDDWNVYDQLMRRYVDLKGSLDHSILSQIPYEEDCPQSHDFHAYGDANTEVLSSRVAPDFADIVKHDVESYEDIKRQRIEILTAMAPGSISDRGSLPRYSGNSGIDLLSLLLDGDLVPPELPMPFGAHSLIDGVPGHPIHSHTMSQQNGTGFEALWNGIDDMSNDLDHNTILENLLAGLAHADHEENDLSRLNYAGGASVLNNYSYLPSDMGFSDTSSECDN</sequence>
<proteinExistence type="predicted"/>
<dbReference type="PANTHER" id="PTHR15131">
    <property type="entry name" value="SMALL NUCLEAR RNA ACTIVATING COMPLEX, POLYPEPTIDE 1"/>
    <property type="match status" value="1"/>
</dbReference>
<protein>
    <recommendedName>
        <fullName evidence="4">Transcription factor domain-containing protein</fullName>
    </recommendedName>
</protein>
<name>A0ABQ8FJY3_9FUNG</name>
<dbReference type="Proteomes" id="UP001648503">
    <property type="component" value="Unassembled WGS sequence"/>
</dbReference>
<gene>
    <name evidence="2" type="ORF">BASA50_002933</name>
</gene>
<evidence type="ECO:0000313" key="3">
    <source>
        <dbReference type="Proteomes" id="UP001648503"/>
    </source>
</evidence>
<organism evidence="2 3">
    <name type="scientific">Batrachochytrium salamandrivorans</name>
    <dbReference type="NCBI Taxonomy" id="1357716"/>
    <lineage>
        <taxon>Eukaryota</taxon>
        <taxon>Fungi</taxon>
        <taxon>Fungi incertae sedis</taxon>
        <taxon>Chytridiomycota</taxon>
        <taxon>Chytridiomycota incertae sedis</taxon>
        <taxon>Chytridiomycetes</taxon>
        <taxon>Rhizophydiales</taxon>
        <taxon>Rhizophydiales incertae sedis</taxon>
        <taxon>Batrachochytrium</taxon>
    </lineage>
</organism>